<dbReference type="PANTHER" id="PTHR34222">
    <property type="entry name" value="GAG_PRE-INTEGRS DOMAIN-CONTAINING PROTEIN"/>
    <property type="match status" value="1"/>
</dbReference>
<dbReference type="SUPFAM" id="SSF57756">
    <property type="entry name" value="Retrovirus zinc finger-like domains"/>
    <property type="match status" value="1"/>
</dbReference>
<evidence type="ECO:0000256" key="2">
    <source>
        <dbReference type="SAM" id="MobiDB-lite"/>
    </source>
</evidence>
<reference evidence="5" key="2">
    <citation type="submission" date="2025-08" db="UniProtKB">
        <authorList>
            <consortium name="RefSeq"/>
        </authorList>
    </citation>
    <scope>IDENTIFICATION</scope>
    <source>
        <tissue evidence="5">Leaf</tissue>
    </source>
</reference>
<sequence length="224" mass="25186">MVATWLMNSVSKKIGQSLLFISTAEGIWKNLLARFKKDDAPRVYDIEQRLSKIEQGSMDVSAYYTDLHRSRVTKFLMGLNESFENTRRYILMLKPIPTIEEAFNIVTQDERQRMIKPSSAIDHVDFQATTSMTQDVASAQSLANDAYIAAYNTYKSAQKPVCTHCGKLGHTVQKCFKLHGFPPGYRTNSGYKPRVQQPSSQTQVQLPTQTTPTPSQTANAIANV</sequence>
<evidence type="ECO:0000256" key="1">
    <source>
        <dbReference type="PROSITE-ProRule" id="PRU00047"/>
    </source>
</evidence>
<reference evidence="4" key="1">
    <citation type="journal article" date="2019" name="Database">
        <title>The radish genome database (RadishGD): an integrated information resource for radish genomics.</title>
        <authorList>
            <person name="Yu H.J."/>
            <person name="Baek S."/>
            <person name="Lee Y.J."/>
            <person name="Cho A."/>
            <person name="Mun J.H."/>
        </authorList>
    </citation>
    <scope>NUCLEOTIDE SEQUENCE [LARGE SCALE GENOMIC DNA]</scope>
    <source>
        <strain evidence="4">cv. WK10039</strain>
    </source>
</reference>
<keyword evidence="1" id="KW-0862">Zinc</keyword>
<dbReference type="KEGG" id="rsz:108833769"/>
<gene>
    <name evidence="5" type="primary">LOC108833769</name>
</gene>
<feature type="region of interest" description="Disordered" evidence="2">
    <location>
        <begin position="187"/>
        <end position="224"/>
    </location>
</feature>
<proteinExistence type="predicted"/>
<dbReference type="GO" id="GO:0008270">
    <property type="term" value="F:zinc ion binding"/>
    <property type="evidence" value="ECO:0007669"/>
    <property type="project" value="UniProtKB-KW"/>
</dbReference>
<dbReference type="Proteomes" id="UP000504610">
    <property type="component" value="Chromosome 2"/>
</dbReference>
<feature type="domain" description="CCHC-type" evidence="3">
    <location>
        <begin position="162"/>
        <end position="175"/>
    </location>
</feature>
<keyword evidence="1" id="KW-0863">Zinc-finger</keyword>
<dbReference type="GeneID" id="108833769"/>
<protein>
    <submittedName>
        <fullName evidence="5">Uncharacterized protein LOC108833769</fullName>
    </submittedName>
</protein>
<dbReference type="PROSITE" id="PS50158">
    <property type="entry name" value="ZF_CCHC"/>
    <property type="match status" value="1"/>
</dbReference>
<organism evidence="4 5">
    <name type="scientific">Raphanus sativus</name>
    <name type="common">Radish</name>
    <name type="synonym">Raphanus raphanistrum var. sativus</name>
    <dbReference type="NCBI Taxonomy" id="3726"/>
    <lineage>
        <taxon>Eukaryota</taxon>
        <taxon>Viridiplantae</taxon>
        <taxon>Streptophyta</taxon>
        <taxon>Embryophyta</taxon>
        <taxon>Tracheophyta</taxon>
        <taxon>Spermatophyta</taxon>
        <taxon>Magnoliopsida</taxon>
        <taxon>eudicotyledons</taxon>
        <taxon>Gunneridae</taxon>
        <taxon>Pentapetalae</taxon>
        <taxon>rosids</taxon>
        <taxon>malvids</taxon>
        <taxon>Brassicales</taxon>
        <taxon>Brassicaceae</taxon>
        <taxon>Brassiceae</taxon>
        <taxon>Raphanus</taxon>
    </lineage>
</organism>
<feature type="compositionally biased region" description="Low complexity" evidence="2">
    <location>
        <begin position="196"/>
        <end position="217"/>
    </location>
</feature>
<accession>A0A9W3D866</accession>
<dbReference type="GO" id="GO:0003676">
    <property type="term" value="F:nucleic acid binding"/>
    <property type="evidence" value="ECO:0007669"/>
    <property type="project" value="InterPro"/>
</dbReference>
<keyword evidence="1" id="KW-0479">Metal-binding</keyword>
<dbReference type="PANTHER" id="PTHR34222:SF99">
    <property type="entry name" value="PROTEIN, PUTATIVE-RELATED"/>
    <property type="match status" value="1"/>
</dbReference>
<dbReference type="AlphaFoldDB" id="A0A9W3D866"/>
<dbReference type="OrthoDB" id="5544992at2759"/>
<evidence type="ECO:0000259" key="3">
    <source>
        <dbReference type="PROSITE" id="PS50158"/>
    </source>
</evidence>
<evidence type="ECO:0000313" key="5">
    <source>
        <dbReference type="RefSeq" id="XP_056860065.1"/>
    </source>
</evidence>
<dbReference type="RefSeq" id="XP_056860065.1">
    <property type="nucleotide sequence ID" value="XM_057004085.1"/>
</dbReference>
<keyword evidence="4" id="KW-1185">Reference proteome</keyword>
<dbReference type="InterPro" id="IPR001878">
    <property type="entry name" value="Znf_CCHC"/>
</dbReference>
<name>A0A9W3D866_RAPSA</name>
<evidence type="ECO:0000313" key="4">
    <source>
        <dbReference type="Proteomes" id="UP000504610"/>
    </source>
</evidence>
<dbReference type="InterPro" id="IPR036875">
    <property type="entry name" value="Znf_CCHC_sf"/>
</dbReference>